<evidence type="ECO:0000256" key="1">
    <source>
        <dbReference type="SAM" id="Coils"/>
    </source>
</evidence>
<name>A0A6J1SHW4_FRAOC</name>
<protein>
    <submittedName>
        <fullName evidence="4">Uncharacterized protein LOC113208144 isoform X1</fullName>
    </submittedName>
</protein>
<dbReference type="Proteomes" id="UP000504606">
    <property type="component" value="Unplaced"/>
</dbReference>
<evidence type="ECO:0000256" key="2">
    <source>
        <dbReference type="SAM" id="MobiDB-lite"/>
    </source>
</evidence>
<feature type="compositionally biased region" description="Basic and acidic residues" evidence="2">
    <location>
        <begin position="554"/>
        <end position="584"/>
    </location>
</feature>
<sequence length="2119" mass="235237">MDWRESVNCQNCVTLNKKLELFDLLKQKCCKNDDIIKNLLSLKKAYEKSTKVLESKSKKLVEVRNKLEDAGKTEENLKRKLAEFQLRLVSSDTKYQEVLKDIENEQEKFISLTKAKGQLEDILQSKENELASLVLISKQSEERHGNEIENLKSELAKIQVDGVKFKEHRQNTKKLEKLEEQLHLIFKGGLEPSKENLTKLKRIINRISAKVDARKLEVELNSPSLTPDGTPSLDTGIFSEDEDFANPSLADDLNVTSDSDDDFEDVEQTMKQDSFLSTDIQKVQNLGSIHLTSPLPLKPNCDNSTSRGSKVTPSPSKNDFACNTNVPNSSGLVGSPLGQFTNTCVSNETDSNIQTKPASQDEKYLSPVMESSETLPDLLLSEPVDELDVSLKIPCASPAQNLAHSLMPEESNAQISNVPNLEEIIFQRESSDTLHQELEISINSPLKAPAASDLAQTVEGRNLKIVERVDENRGFISEDHTTGFQNDSCHSKSPKGNPSEDSDSSPLAQQSSESNSKGLEEISEERNLSITQLEDTSSQDLRSSVVSTVPSLEHLLEEEKAENVESVSKHQDASEFPSTKEESSVRGLTSPRSSPLKDFVALSISQKSSDLFLKSTSTTGISSSVSSDLLCQSLANIVKRAQDPVQICDGSFEELNTRPRNNELELASTTQPKCTSSSIVNGETYDPVLCTETSRSPSKSLSTSNLIDENYKVMEDTKDPESTFFDSMLDEWKSTEPILPFSDDSCGFDDESLSASNGQLDYAPSSEESNPCELANERSVKSTATNTEEICLISVASSPIAKFKGQSSPDSSFTFLSGNHSKESGISTLWSRMDKAVSPMRKNFRDVGVMPIKELRKDVAISPLKISANSAGTSPMRGVFKDSAVSPIRVKGIDVVSGSVTVDKSTQVNLNPKEISQDLEEKMQPPEWSQDVKLLRQTLEALDLDSGDLASVVTDENLVKEIKKMLEMAFKKSCHSMSFPSREPEFQYERDRFCQYKFCEFAEICNQQHRNLHLLAKSKHLEKKMCSSGKSEKYKVKRLKRIKPKKIKNIKFTEETFNDKKTQFCGIVSVGQIHENLESPNHASKHSISQKCSFSQLGTSAETPVALFKSTENQTSDENPELGLNSQLSMSQNQIEPSSSCLRTAKSLNNSDGKGKSSSFDSSLSSDEGKLCEIDNTHSPATLKTTSTGCGKEIECEGTPNKEEEDIGCAIKNDNHKSTSSLHLHNDNSLSKTSRKRASTLSESSCTSVGECEASDGKTGAPIRRSPRIKKIRVAHNFDSGSRYSYQKGYVKFVKGETVFVSNESETLNGPQKLKSNLAEGEINNLNLRVEENFSEPLLTSSSLSTPDISLTRSETKGNGESRSPISHAFEKKIKNSNLKAGNGTKRTAEDQVKVAENRLKRHKQSSPKMSSDEIDDTDDDRLVISYEADDNEQDKVIFNDDSHHEKHRDNCVSVNLTSTDIVERNLGDLSGTVSSGSGSRSTVFDDTMVLPTVSQGRPKVASGKPSKLQRLRSSVSKVHPLAQTSRGSRCSEEAEDGSQVNERMKKIHSGSASKDDQVKLRADILEKLKGRESVRMAAAASGRTAQLIELNSVNSVRQKTPVARCSLALGPVKPVKKTTSVQPLVRPEDRLLCTENSLPLKNRKCSIRPKKTSALVEENPPEETFITKDIQQSSFLITDDIDFCITNLGPLAYAINDRQICETPHCNNKNGLKNTEQLVRETLKNLVAATSFTPDVLQRAIDALSNPDLENVLIVLVRDVVKMMDDDYDTPPLRSGKQEVFAPPLTPVQQQLLTLVLQLSFQHQHLKQLPHEILRLLEYRMFRLGKAPEGPRLQWCSSFYASICRVLCLRSEALIFCWDALYTLRGRSYDVVKVVMDVWPHLFPINPNFEKACPNAQVMLHLLKCHVEKPPGVQQSNKFDNSWLKRMLRCTGLQSTSINSTLLSSRIFSSLIDGKLDTNVAAMVLLAKREEEQWTMKNVISGNFLPALAKWQARLLDDVAGERVIWTMCSILRALPPERNGDTSQSVLKLLTGELLQKDNRSLTVQMQEVIAIGLALLSKHDIESVAHSLLLWNPSHGSSKGYSLRLLQYLSSIINSGSRPRSWWQSRLNQRPKLGEE</sequence>
<feature type="region of interest" description="Disordered" evidence="2">
    <location>
        <begin position="553"/>
        <end position="594"/>
    </location>
</feature>
<feature type="region of interest" description="Disordered" evidence="2">
    <location>
        <begin position="476"/>
        <end position="525"/>
    </location>
</feature>
<dbReference type="GeneID" id="113208144"/>
<feature type="compositionally biased region" description="Polar residues" evidence="2">
    <location>
        <begin position="1512"/>
        <end position="1529"/>
    </location>
</feature>
<keyword evidence="1" id="KW-0175">Coiled coil</keyword>
<gene>
    <name evidence="4" type="primary">LOC113208144</name>
</gene>
<feature type="compositionally biased region" description="Polar residues" evidence="2">
    <location>
        <begin position="1129"/>
        <end position="1142"/>
    </location>
</feature>
<dbReference type="KEGG" id="foc:113208144"/>
<reference evidence="4" key="1">
    <citation type="submission" date="2025-08" db="UniProtKB">
        <authorList>
            <consortium name="RefSeq"/>
        </authorList>
    </citation>
    <scope>IDENTIFICATION</scope>
    <source>
        <tissue evidence="4">Whole organism</tissue>
    </source>
</reference>
<accession>A0A6J1SHW4</accession>
<feature type="region of interest" description="Disordered" evidence="2">
    <location>
        <begin position="1339"/>
        <end position="1417"/>
    </location>
</feature>
<feature type="coiled-coil region" evidence="1">
    <location>
        <begin position="53"/>
        <end position="87"/>
    </location>
</feature>
<feature type="compositionally biased region" description="Polar residues" evidence="2">
    <location>
        <begin position="504"/>
        <end position="517"/>
    </location>
</feature>
<evidence type="ECO:0000313" key="3">
    <source>
        <dbReference type="Proteomes" id="UP000504606"/>
    </source>
</evidence>
<feature type="region of interest" description="Disordered" evidence="2">
    <location>
        <begin position="1182"/>
        <end position="1242"/>
    </location>
</feature>
<keyword evidence="3" id="KW-1185">Reference proteome</keyword>
<feature type="region of interest" description="Disordered" evidence="2">
    <location>
        <begin position="1129"/>
        <end position="1167"/>
    </location>
</feature>
<feature type="region of interest" description="Disordered" evidence="2">
    <location>
        <begin position="1496"/>
        <end position="1556"/>
    </location>
</feature>
<dbReference type="RefSeq" id="XP_026280799.1">
    <property type="nucleotide sequence ID" value="XM_026425014.2"/>
</dbReference>
<feature type="compositionally biased region" description="Low complexity" evidence="2">
    <location>
        <begin position="1147"/>
        <end position="1166"/>
    </location>
</feature>
<dbReference type="OrthoDB" id="6368736at2759"/>
<feature type="compositionally biased region" description="Basic and acidic residues" evidence="2">
    <location>
        <begin position="1387"/>
        <end position="1399"/>
    </location>
</feature>
<proteinExistence type="predicted"/>
<feature type="compositionally biased region" description="Low complexity" evidence="2">
    <location>
        <begin position="1339"/>
        <end position="1352"/>
    </location>
</feature>
<feature type="compositionally biased region" description="Low complexity" evidence="2">
    <location>
        <begin position="1218"/>
        <end position="1231"/>
    </location>
</feature>
<feature type="region of interest" description="Disordered" evidence="2">
    <location>
        <begin position="291"/>
        <end position="316"/>
    </location>
</feature>
<feature type="compositionally biased region" description="Polar residues" evidence="2">
    <location>
        <begin position="301"/>
        <end position="316"/>
    </location>
</feature>
<evidence type="ECO:0000313" key="4">
    <source>
        <dbReference type="RefSeq" id="XP_026280799.1"/>
    </source>
</evidence>
<organism evidence="3 4">
    <name type="scientific">Frankliniella occidentalis</name>
    <name type="common">Western flower thrips</name>
    <name type="synonym">Euthrips occidentalis</name>
    <dbReference type="NCBI Taxonomy" id="133901"/>
    <lineage>
        <taxon>Eukaryota</taxon>
        <taxon>Metazoa</taxon>
        <taxon>Ecdysozoa</taxon>
        <taxon>Arthropoda</taxon>
        <taxon>Hexapoda</taxon>
        <taxon>Insecta</taxon>
        <taxon>Pterygota</taxon>
        <taxon>Neoptera</taxon>
        <taxon>Paraneoptera</taxon>
        <taxon>Thysanoptera</taxon>
        <taxon>Terebrantia</taxon>
        <taxon>Thripoidea</taxon>
        <taxon>Thripidae</taxon>
        <taxon>Frankliniella</taxon>
    </lineage>
</organism>